<dbReference type="RefSeq" id="WP_200340333.1">
    <property type="nucleotide sequence ID" value="NZ_NRRL01000018.1"/>
</dbReference>
<dbReference type="Pfam" id="PF19279">
    <property type="entry name" value="YegS_C"/>
    <property type="match status" value="1"/>
</dbReference>
<accession>A0ABS1DD64</accession>
<keyword evidence="3" id="KW-0418">Kinase</keyword>
<evidence type="ECO:0000256" key="3">
    <source>
        <dbReference type="ARBA" id="ARBA00022777"/>
    </source>
</evidence>
<sequence length="293" mass="31995">MSRPSRILFILSRGKAERLGDRLDAIVDALGGGKRVEVEIVDNPTDIPIRIVEMSDRIDVVAIGGGDGTLSTATSALMQTGLPMAVIPLGTANDLARTLNVPLEPIAAARLAHTGRVEDIDVGSVGTHYFFNAASVGLSVDVAERLAKSSKRYGPLSYLFALWAVARTRRTFRARVRVDDEQEVVLRSIQVTVGNGVRHGGGVRIHRNACIDDGNLDLYSLEPLPFWRMILLLPAFLRGTHDGWRSVTNLRGREIALDTPGKPKRINADGEIIGRTPATFRLHRNAVLVFLPR</sequence>
<keyword evidence="2" id="KW-0547">Nucleotide-binding</keyword>
<dbReference type="InterPro" id="IPR001206">
    <property type="entry name" value="Diacylglycerol_kinase_cat_dom"/>
</dbReference>
<protein>
    <recommendedName>
        <fullName evidence="5">DAGKc domain-containing protein</fullName>
    </recommendedName>
</protein>
<feature type="domain" description="DAGKc" evidence="5">
    <location>
        <begin position="2"/>
        <end position="129"/>
    </location>
</feature>
<evidence type="ECO:0000256" key="1">
    <source>
        <dbReference type="ARBA" id="ARBA00022679"/>
    </source>
</evidence>
<keyword evidence="7" id="KW-1185">Reference proteome</keyword>
<evidence type="ECO:0000259" key="5">
    <source>
        <dbReference type="PROSITE" id="PS50146"/>
    </source>
</evidence>
<dbReference type="PANTHER" id="PTHR12358:SF54">
    <property type="entry name" value="SPHINGOSINE KINASE RELATED PROTEIN"/>
    <property type="match status" value="1"/>
</dbReference>
<dbReference type="InterPro" id="IPR050187">
    <property type="entry name" value="Lipid_Phosphate_FormReg"/>
</dbReference>
<dbReference type="InterPro" id="IPR045540">
    <property type="entry name" value="YegS/DAGK_C"/>
</dbReference>
<dbReference type="SUPFAM" id="SSF111331">
    <property type="entry name" value="NAD kinase/diacylglycerol kinase-like"/>
    <property type="match status" value="1"/>
</dbReference>
<dbReference type="Pfam" id="PF00781">
    <property type="entry name" value="DAGK_cat"/>
    <property type="match status" value="1"/>
</dbReference>
<reference evidence="6 7" key="1">
    <citation type="journal article" date="2020" name="Microorganisms">
        <title>Osmotic Adaptation and Compatible Solute Biosynthesis of Phototrophic Bacteria as Revealed from Genome Analyses.</title>
        <authorList>
            <person name="Imhoff J.F."/>
            <person name="Rahn T."/>
            <person name="Kunzel S."/>
            <person name="Keller A."/>
            <person name="Neulinger S.C."/>
        </authorList>
    </citation>
    <scope>NUCLEOTIDE SEQUENCE [LARGE SCALE GENOMIC DNA]</scope>
    <source>
        <strain evidence="6 7">DSM 9895</strain>
    </source>
</reference>
<dbReference type="PANTHER" id="PTHR12358">
    <property type="entry name" value="SPHINGOSINE KINASE"/>
    <property type="match status" value="1"/>
</dbReference>
<dbReference type="NCBIfam" id="NF009604">
    <property type="entry name" value="PRK13057.1"/>
    <property type="match status" value="1"/>
</dbReference>
<dbReference type="Gene3D" id="3.40.50.10330">
    <property type="entry name" value="Probable inorganic polyphosphate/atp-NAD kinase, domain 1"/>
    <property type="match status" value="1"/>
</dbReference>
<keyword evidence="4" id="KW-0067">ATP-binding</keyword>
<evidence type="ECO:0000313" key="7">
    <source>
        <dbReference type="Proteomes" id="UP001296873"/>
    </source>
</evidence>
<evidence type="ECO:0000256" key="2">
    <source>
        <dbReference type="ARBA" id="ARBA00022741"/>
    </source>
</evidence>
<gene>
    <name evidence="6" type="ORF">CKO28_08930</name>
</gene>
<evidence type="ECO:0000313" key="6">
    <source>
        <dbReference type="EMBL" id="MBK1668159.1"/>
    </source>
</evidence>
<dbReference type="Gene3D" id="2.60.200.40">
    <property type="match status" value="1"/>
</dbReference>
<dbReference type="EMBL" id="NRRL01000018">
    <property type="protein sequence ID" value="MBK1668159.1"/>
    <property type="molecule type" value="Genomic_DNA"/>
</dbReference>
<dbReference type="InterPro" id="IPR016064">
    <property type="entry name" value="NAD/diacylglycerol_kinase_sf"/>
</dbReference>
<evidence type="ECO:0000256" key="4">
    <source>
        <dbReference type="ARBA" id="ARBA00022840"/>
    </source>
</evidence>
<comment type="caution">
    <text evidence="6">The sequence shown here is derived from an EMBL/GenBank/DDBJ whole genome shotgun (WGS) entry which is preliminary data.</text>
</comment>
<organism evidence="6 7">
    <name type="scientific">Rhodovibrio sodomensis</name>
    <dbReference type="NCBI Taxonomy" id="1088"/>
    <lineage>
        <taxon>Bacteria</taxon>
        <taxon>Pseudomonadati</taxon>
        <taxon>Pseudomonadota</taxon>
        <taxon>Alphaproteobacteria</taxon>
        <taxon>Rhodospirillales</taxon>
        <taxon>Rhodovibrionaceae</taxon>
        <taxon>Rhodovibrio</taxon>
    </lineage>
</organism>
<keyword evidence="1" id="KW-0808">Transferase</keyword>
<dbReference type="Proteomes" id="UP001296873">
    <property type="component" value="Unassembled WGS sequence"/>
</dbReference>
<proteinExistence type="predicted"/>
<name>A0ABS1DD64_9PROT</name>
<dbReference type="SMART" id="SM00046">
    <property type="entry name" value="DAGKc"/>
    <property type="match status" value="1"/>
</dbReference>
<dbReference type="InterPro" id="IPR017438">
    <property type="entry name" value="ATP-NAD_kinase_N"/>
</dbReference>
<dbReference type="PROSITE" id="PS50146">
    <property type="entry name" value="DAGK"/>
    <property type="match status" value="1"/>
</dbReference>